<evidence type="ECO:0000259" key="2">
    <source>
        <dbReference type="Pfam" id="PF11860"/>
    </source>
</evidence>
<dbReference type="SUPFAM" id="SSF47090">
    <property type="entry name" value="PGBD-like"/>
    <property type="match status" value="1"/>
</dbReference>
<dbReference type="InterPro" id="IPR036365">
    <property type="entry name" value="PGBD-like_sf"/>
</dbReference>
<dbReference type="EMBL" id="FXUO01000013">
    <property type="protein sequence ID" value="SMP97414.1"/>
    <property type="molecule type" value="Genomic_DNA"/>
</dbReference>
<dbReference type="RefSeq" id="WP_283418162.1">
    <property type="nucleotide sequence ID" value="NZ_FXUO01000013.1"/>
</dbReference>
<feature type="domain" description="N-acetylmuramidase" evidence="2">
    <location>
        <begin position="95"/>
        <end position="272"/>
    </location>
</feature>
<reference evidence="3 4" key="1">
    <citation type="submission" date="2017-05" db="EMBL/GenBank/DDBJ databases">
        <authorList>
            <person name="Varghese N."/>
            <person name="Submissions S."/>
        </authorList>
    </citation>
    <scope>NUCLEOTIDE SEQUENCE [LARGE SCALE GENOMIC DNA]</scope>
    <source>
        <strain evidence="3 4">DSM 18015</strain>
    </source>
</reference>
<proteinExistence type="predicted"/>
<evidence type="ECO:0000313" key="3">
    <source>
        <dbReference type="EMBL" id="SMP97414.1"/>
    </source>
</evidence>
<evidence type="ECO:0000313" key="4">
    <source>
        <dbReference type="Proteomes" id="UP001158050"/>
    </source>
</evidence>
<comment type="caution">
    <text evidence="3">The sequence shown here is derived from an EMBL/GenBank/DDBJ whole genome shotgun (WGS) entry which is preliminary data.</text>
</comment>
<gene>
    <name evidence="3" type="ORF">SAMN05421679_11317</name>
</gene>
<dbReference type="Gene3D" id="1.10.101.10">
    <property type="entry name" value="PGBD-like superfamily/PGBD"/>
    <property type="match status" value="1"/>
</dbReference>
<evidence type="ECO:0000259" key="1">
    <source>
        <dbReference type="Pfam" id="PF01471"/>
    </source>
</evidence>
<dbReference type="Proteomes" id="UP001158050">
    <property type="component" value="Unassembled WGS sequence"/>
</dbReference>
<protein>
    <submittedName>
        <fullName evidence="3">Peptidoglycan binding domain-containing protein</fullName>
    </submittedName>
</protein>
<accession>A0ABY1R7H8</accession>
<dbReference type="Pfam" id="PF11860">
    <property type="entry name" value="Muramidase"/>
    <property type="match status" value="1"/>
</dbReference>
<feature type="domain" description="Peptidoglycan binding-like" evidence="1">
    <location>
        <begin position="10"/>
        <end position="65"/>
    </location>
</feature>
<dbReference type="InterPro" id="IPR002477">
    <property type="entry name" value="Peptidoglycan-bd-like"/>
</dbReference>
<sequence length="275" mass="31734">METVKLKSRNKTVYTLKEILLEVGYDYIIVDNYFDVDTDRAVKDFQKKNKLVVDGIVGIKTWTILLSAQQEIFSKKNKFLSEDDLINFAKQYKLELAVVKAVNEIESNGTGFLINGDPKILFEGHIFWKELTKRGIDPKKFSVKNPDILYKTWTKKYYLGGAAEYKRLNKAIALSDNKEVKEAALCATSWGMFQIMGFNAIDIGYKNVESFTSDMYKSEGLQLKAFGMYLKKNKLIPFLQKKDWTRFALKYNGPSQASNAYDKKLKKAYDKYSKK</sequence>
<keyword evidence="4" id="KW-1185">Reference proteome</keyword>
<dbReference type="Pfam" id="PF01471">
    <property type="entry name" value="PG_binding_1"/>
    <property type="match status" value="1"/>
</dbReference>
<dbReference type="InterPro" id="IPR036366">
    <property type="entry name" value="PGBDSf"/>
</dbReference>
<organism evidence="3 4">
    <name type="scientific">Epilithonimonas pallida</name>
    <dbReference type="NCBI Taxonomy" id="373671"/>
    <lineage>
        <taxon>Bacteria</taxon>
        <taxon>Pseudomonadati</taxon>
        <taxon>Bacteroidota</taxon>
        <taxon>Flavobacteriia</taxon>
        <taxon>Flavobacteriales</taxon>
        <taxon>Weeksellaceae</taxon>
        <taxon>Chryseobacterium group</taxon>
        <taxon>Epilithonimonas</taxon>
    </lineage>
</organism>
<name>A0ABY1R7H8_9FLAO</name>
<dbReference type="InterPro" id="IPR024408">
    <property type="entry name" value="Muramidase"/>
</dbReference>